<comment type="caution">
    <text evidence="9">The sequence shown here is derived from an EMBL/GenBank/DDBJ whole genome shotgun (WGS) entry which is preliminary data.</text>
</comment>
<accession>A0A813I2Y0</accession>
<keyword evidence="11" id="KW-1185">Reference proteome</keyword>
<dbReference type="AlphaFoldDB" id="A0A813I2Y0"/>
<evidence type="ECO:0000313" key="8">
    <source>
        <dbReference type="EMBL" id="CAE8614686.1"/>
    </source>
</evidence>
<dbReference type="EMBL" id="CAJNNW010002238">
    <property type="protein sequence ID" value="CAE8644057.1"/>
    <property type="molecule type" value="Genomic_DNA"/>
</dbReference>
<feature type="domain" description="BART" evidence="7">
    <location>
        <begin position="21"/>
        <end position="109"/>
    </location>
</feature>
<reference evidence="9" key="1">
    <citation type="submission" date="2021-02" db="EMBL/GenBank/DDBJ databases">
        <authorList>
            <person name="Dougan E. K."/>
            <person name="Rhodes N."/>
            <person name="Thang M."/>
            <person name="Chan C."/>
        </authorList>
    </citation>
    <scope>NUCLEOTIDE SEQUENCE</scope>
</reference>
<gene>
    <name evidence="8" type="ORF">PGLA1383_LOCUS32407</name>
    <name evidence="9" type="ORF">PGLA2088_LOCUS2713</name>
</gene>
<comment type="subcellular location">
    <subcellularLocation>
        <location evidence="1">Cell projection</location>
        <location evidence="1">Cilium</location>
    </subcellularLocation>
    <subcellularLocation>
        <location evidence="2">Cytoplasm</location>
    </subcellularLocation>
</comment>
<evidence type="ECO:0000256" key="2">
    <source>
        <dbReference type="ARBA" id="ARBA00004496"/>
    </source>
</evidence>
<keyword evidence="5" id="KW-0966">Cell projection</keyword>
<dbReference type="InterPro" id="IPR023379">
    <property type="entry name" value="BART_dom"/>
</dbReference>
<proteinExistence type="predicted"/>
<dbReference type="OMA" id="MAYMEFA"/>
<dbReference type="Gene3D" id="1.20.1520.10">
    <property type="entry name" value="ADP-ribosylation factor-like 2-binding protein, domain"/>
    <property type="match status" value="1"/>
</dbReference>
<sequence length="145" mass="16698">MAELPHAFLEHLKQNPHILESLRNFQAGYRGYFQVDSADGHTQEQRSAYLEFVNIVDAHLSAFLELYGASDEDFVAGLDRMKETQDPHWHAFNMVLQKTEFEDFKEMLRTDLCLCCGRPFNTPQHPDYIPPPPPPPPEGYTDGMM</sequence>
<evidence type="ECO:0000256" key="3">
    <source>
        <dbReference type="ARBA" id="ARBA00022490"/>
    </source>
</evidence>
<evidence type="ECO:0000313" key="11">
    <source>
        <dbReference type="Proteomes" id="UP000654075"/>
    </source>
</evidence>
<protein>
    <recommendedName>
        <fullName evidence="7">BART domain-containing protein</fullName>
    </recommendedName>
</protein>
<dbReference type="OrthoDB" id="10358510at2759"/>
<dbReference type="GO" id="GO:0005929">
    <property type="term" value="C:cilium"/>
    <property type="evidence" value="ECO:0007669"/>
    <property type="project" value="UniProtKB-SubCell"/>
</dbReference>
<name>A0A813I2Y0_POLGL</name>
<dbReference type="GO" id="GO:0005737">
    <property type="term" value="C:cytoplasm"/>
    <property type="evidence" value="ECO:0007669"/>
    <property type="project" value="UniProtKB-SubCell"/>
</dbReference>
<dbReference type="Pfam" id="PF11527">
    <property type="entry name" value="ARL2_Bind_BART"/>
    <property type="match status" value="1"/>
</dbReference>
<feature type="region of interest" description="Disordered" evidence="6">
    <location>
        <begin position="124"/>
        <end position="145"/>
    </location>
</feature>
<evidence type="ECO:0000259" key="7">
    <source>
        <dbReference type="Pfam" id="PF11527"/>
    </source>
</evidence>
<evidence type="ECO:0000256" key="6">
    <source>
        <dbReference type="SAM" id="MobiDB-lite"/>
    </source>
</evidence>
<organism evidence="9 10">
    <name type="scientific">Polarella glacialis</name>
    <name type="common">Dinoflagellate</name>
    <dbReference type="NCBI Taxonomy" id="89957"/>
    <lineage>
        <taxon>Eukaryota</taxon>
        <taxon>Sar</taxon>
        <taxon>Alveolata</taxon>
        <taxon>Dinophyceae</taxon>
        <taxon>Suessiales</taxon>
        <taxon>Suessiaceae</taxon>
        <taxon>Polarella</taxon>
    </lineage>
</organism>
<dbReference type="Proteomes" id="UP000654075">
    <property type="component" value="Unassembled WGS sequence"/>
</dbReference>
<evidence type="ECO:0000313" key="10">
    <source>
        <dbReference type="Proteomes" id="UP000626109"/>
    </source>
</evidence>
<evidence type="ECO:0000313" key="9">
    <source>
        <dbReference type="EMBL" id="CAE8644057.1"/>
    </source>
</evidence>
<evidence type="ECO:0000256" key="4">
    <source>
        <dbReference type="ARBA" id="ARBA00023069"/>
    </source>
</evidence>
<dbReference type="Proteomes" id="UP000626109">
    <property type="component" value="Unassembled WGS sequence"/>
</dbReference>
<keyword evidence="3" id="KW-0963">Cytoplasm</keyword>
<dbReference type="EMBL" id="CAJNNV010025470">
    <property type="protein sequence ID" value="CAE8614686.1"/>
    <property type="molecule type" value="Genomic_DNA"/>
</dbReference>
<feature type="compositionally biased region" description="Pro residues" evidence="6">
    <location>
        <begin position="128"/>
        <end position="138"/>
    </location>
</feature>
<keyword evidence="4" id="KW-0969">Cilium</keyword>
<evidence type="ECO:0000256" key="5">
    <source>
        <dbReference type="ARBA" id="ARBA00023273"/>
    </source>
</evidence>
<dbReference type="InterPro" id="IPR042541">
    <property type="entry name" value="BART_sf"/>
</dbReference>
<evidence type="ECO:0000256" key="1">
    <source>
        <dbReference type="ARBA" id="ARBA00004138"/>
    </source>
</evidence>